<proteinExistence type="predicted"/>
<dbReference type="AlphaFoldDB" id="A0A6A6DK30"/>
<dbReference type="OrthoDB" id="3753749at2759"/>
<dbReference type="InterPro" id="IPR010730">
    <property type="entry name" value="HET"/>
</dbReference>
<keyword evidence="3" id="KW-1185">Reference proteome</keyword>
<evidence type="ECO:0000259" key="1">
    <source>
        <dbReference type="Pfam" id="PF06985"/>
    </source>
</evidence>
<dbReference type="Proteomes" id="UP000800200">
    <property type="component" value="Unassembled WGS sequence"/>
</dbReference>
<evidence type="ECO:0000313" key="2">
    <source>
        <dbReference type="EMBL" id="KAF2179293.1"/>
    </source>
</evidence>
<evidence type="ECO:0000313" key="3">
    <source>
        <dbReference type="Proteomes" id="UP000800200"/>
    </source>
</evidence>
<accession>A0A6A6DK30</accession>
<gene>
    <name evidence="2" type="ORF">K469DRAFT_596943</name>
</gene>
<dbReference type="EMBL" id="ML994668">
    <property type="protein sequence ID" value="KAF2179293.1"/>
    <property type="molecule type" value="Genomic_DNA"/>
</dbReference>
<protein>
    <recommendedName>
        <fullName evidence="1">Heterokaryon incompatibility domain-containing protein</fullName>
    </recommendedName>
</protein>
<dbReference type="PANTHER" id="PTHR24148:SF64">
    <property type="entry name" value="HETEROKARYON INCOMPATIBILITY DOMAIN-CONTAINING PROTEIN"/>
    <property type="match status" value="1"/>
</dbReference>
<reference evidence="2" key="1">
    <citation type="journal article" date="2020" name="Stud. Mycol.">
        <title>101 Dothideomycetes genomes: a test case for predicting lifestyles and emergence of pathogens.</title>
        <authorList>
            <person name="Haridas S."/>
            <person name="Albert R."/>
            <person name="Binder M."/>
            <person name="Bloem J."/>
            <person name="Labutti K."/>
            <person name="Salamov A."/>
            <person name="Andreopoulos B."/>
            <person name="Baker S."/>
            <person name="Barry K."/>
            <person name="Bills G."/>
            <person name="Bluhm B."/>
            <person name="Cannon C."/>
            <person name="Castanera R."/>
            <person name="Culley D."/>
            <person name="Daum C."/>
            <person name="Ezra D."/>
            <person name="Gonzalez J."/>
            <person name="Henrissat B."/>
            <person name="Kuo A."/>
            <person name="Liang C."/>
            <person name="Lipzen A."/>
            <person name="Lutzoni F."/>
            <person name="Magnuson J."/>
            <person name="Mondo S."/>
            <person name="Nolan M."/>
            <person name="Ohm R."/>
            <person name="Pangilinan J."/>
            <person name="Park H.-J."/>
            <person name="Ramirez L."/>
            <person name="Alfaro M."/>
            <person name="Sun H."/>
            <person name="Tritt A."/>
            <person name="Yoshinaga Y."/>
            <person name="Zwiers L.-H."/>
            <person name="Turgeon B."/>
            <person name="Goodwin S."/>
            <person name="Spatafora J."/>
            <person name="Crous P."/>
            <person name="Grigoriev I."/>
        </authorList>
    </citation>
    <scope>NUCLEOTIDE SEQUENCE</scope>
    <source>
        <strain evidence="2">CBS 207.26</strain>
    </source>
</reference>
<feature type="domain" description="Heterokaryon incompatibility" evidence="1">
    <location>
        <begin position="44"/>
        <end position="152"/>
    </location>
</feature>
<name>A0A6A6DK30_9PEZI</name>
<organism evidence="2 3">
    <name type="scientific">Zopfia rhizophila CBS 207.26</name>
    <dbReference type="NCBI Taxonomy" id="1314779"/>
    <lineage>
        <taxon>Eukaryota</taxon>
        <taxon>Fungi</taxon>
        <taxon>Dikarya</taxon>
        <taxon>Ascomycota</taxon>
        <taxon>Pezizomycotina</taxon>
        <taxon>Dothideomycetes</taxon>
        <taxon>Dothideomycetes incertae sedis</taxon>
        <taxon>Zopfiaceae</taxon>
        <taxon>Zopfia</taxon>
    </lineage>
</organism>
<sequence length="180" mass="20768">MALYKDYPLQNPDSIRVLTLHPGDSDAVIEISVVTVRLSAKPNFIALSYTWGNPVDERHPSYREYDLVEYHISCARELLTVQQNLYEALWQLREKQEYSPLWIDAICIDQKNEEELNHQLSLMPYIYCDASWMIIWLGKDNATTHEAVQCLDGLQREGALVIQSMMCCKAATQFLDSISH</sequence>
<dbReference type="Pfam" id="PF06985">
    <property type="entry name" value="HET"/>
    <property type="match status" value="1"/>
</dbReference>
<dbReference type="PANTHER" id="PTHR24148">
    <property type="entry name" value="ANKYRIN REPEAT DOMAIN-CONTAINING PROTEIN 39 HOMOLOG-RELATED"/>
    <property type="match status" value="1"/>
</dbReference>
<dbReference type="InterPro" id="IPR052895">
    <property type="entry name" value="HetReg/Transcr_Mod"/>
</dbReference>